<gene>
    <name evidence="1" type="ORF">MPSYJ_09060</name>
</gene>
<proteinExistence type="predicted"/>
<dbReference type="EMBL" id="AP022574">
    <property type="protein sequence ID" value="BBX67445.1"/>
    <property type="molecule type" value="Genomic_DNA"/>
</dbReference>
<keyword evidence="2" id="KW-1185">Reference proteome</keyword>
<name>A0A7I7M5H3_9MYCO</name>
<dbReference type="KEGG" id="mpsc:MPSYJ_09060"/>
<organism evidence="1 2">
    <name type="scientific">Mycolicibacterium psychrotolerans</name>
    <dbReference type="NCBI Taxonomy" id="216929"/>
    <lineage>
        <taxon>Bacteria</taxon>
        <taxon>Bacillati</taxon>
        <taxon>Actinomycetota</taxon>
        <taxon>Actinomycetes</taxon>
        <taxon>Mycobacteriales</taxon>
        <taxon>Mycobacteriaceae</taxon>
        <taxon>Mycolicibacterium</taxon>
    </lineage>
</organism>
<reference evidence="1 2" key="1">
    <citation type="journal article" date="2019" name="Emerg. Microbes Infect.">
        <title>Comprehensive subspecies identification of 175 nontuberculous mycobacteria species based on 7547 genomic profiles.</title>
        <authorList>
            <person name="Matsumoto Y."/>
            <person name="Kinjo T."/>
            <person name="Motooka D."/>
            <person name="Nabeya D."/>
            <person name="Jung N."/>
            <person name="Uechi K."/>
            <person name="Horii T."/>
            <person name="Iida T."/>
            <person name="Fujita J."/>
            <person name="Nakamura S."/>
        </authorList>
    </citation>
    <scope>NUCLEOTIDE SEQUENCE [LARGE SCALE GENOMIC DNA]</scope>
    <source>
        <strain evidence="1 2">JCM 13323</strain>
    </source>
</reference>
<sequence length="111" mass="12190">MPEPVAAQRMVDAELILLAHMIGDGSCVRRQPVRYASIDEQNLRAVTAAAAHFGVTAVRDVYEAARVTTLRLPAPFRLTHGKRNRIGAWLDGLGLFGKRSYEKFVPAAVFA</sequence>
<dbReference type="Proteomes" id="UP000466514">
    <property type="component" value="Chromosome"/>
</dbReference>
<evidence type="ECO:0000313" key="2">
    <source>
        <dbReference type="Proteomes" id="UP000466514"/>
    </source>
</evidence>
<dbReference type="InterPro" id="IPR027434">
    <property type="entry name" value="Homing_endonucl"/>
</dbReference>
<dbReference type="Gene3D" id="3.10.28.10">
    <property type="entry name" value="Homing endonucleases"/>
    <property type="match status" value="1"/>
</dbReference>
<evidence type="ECO:0008006" key="3">
    <source>
        <dbReference type="Google" id="ProtNLM"/>
    </source>
</evidence>
<accession>A0A7I7M5H3</accession>
<evidence type="ECO:0000313" key="1">
    <source>
        <dbReference type="EMBL" id="BBX67445.1"/>
    </source>
</evidence>
<dbReference type="AlphaFoldDB" id="A0A7I7M5H3"/>
<protein>
    <recommendedName>
        <fullName evidence="3">Homing endonuclease LAGLIDADG domain-containing protein</fullName>
    </recommendedName>
</protein>